<sequence>MKTISVILSVALASFTSAQFEGLPKCATDCADNFLVGGIGDCGTDPKCICNNKTFLSDIACCLVGVCDAKDQAAAVSFAQNICTANGVSVPSVVSCATAAASPTATGSGSATAITTTTGTASGSGAGADSTPSPTGTSPSPTKNFAPRRTAAAGIVGGIVAAVAFL</sequence>
<keyword evidence="6 15" id="KW-0349">Heme</keyword>
<keyword evidence="7" id="KW-0336">GPI-anchor</keyword>
<evidence type="ECO:0000256" key="12">
    <source>
        <dbReference type="ARBA" id="ARBA00023157"/>
    </source>
</evidence>
<keyword evidence="11" id="KW-0472">Membrane</keyword>
<feature type="disulfide bond" evidence="15">
    <location>
        <begin position="50"/>
        <end position="83"/>
    </location>
</feature>
<evidence type="ECO:0000256" key="1">
    <source>
        <dbReference type="ARBA" id="ARBA00004609"/>
    </source>
</evidence>
<evidence type="ECO:0000256" key="15">
    <source>
        <dbReference type="PROSITE-ProRule" id="PRU01356"/>
    </source>
</evidence>
<evidence type="ECO:0000256" key="14">
    <source>
        <dbReference type="ARBA" id="ARBA00023288"/>
    </source>
</evidence>
<dbReference type="Proteomes" id="UP001244011">
    <property type="component" value="Unassembled WGS sequence"/>
</dbReference>
<reference evidence="19" key="1">
    <citation type="submission" date="2023-06" db="EMBL/GenBank/DDBJ databases">
        <title>Genome-scale phylogeny and comparative genomics of the fungal order Sordariales.</title>
        <authorList>
            <consortium name="Lawrence Berkeley National Laboratory"/>
            <person name="Hensen N."/>
            <person name="Bonometti L."/>
            <person name="Westerberg I."/>
            <person name="Brannstrom I.O."/>
            <person name="Guillou S."/>
            <person name="Cros-Aarteil S."/>
            <person name="Calhoun S."/>
            <person name="Haridas S."/>
            <person name="Kuo A."/>
            <person name="Mondo S."/>
            <person name="Pangilinan J."/>
            <person name="Riley R."/>
            <person name="Labutti K."/>
            <person name="Andreopoulos B."/>
            <person name="Lipzen A."/>
            <person name="Chen C."/>
            <person name="Yanf M."/>
            <person name="Daum C."/>
            <person name="Ng V."/>
            <person name="Clum A."/>
            <person name="Steindorff A."/>
            <person name="Ohm R."/>
            <person name="Martin F."/>
            <person name="Silar P."/>
            <person name="Natvig D."/>
            <person name="Lalanne C."/>
            <person name="Gautier V."/>
            <person name="Ament-Velasquez S.L."/>
            <person name="Kruys A."/>
            <person name="Hutchinson M.I."/>
            <person name="Powell A.J."/>
            <person name="Barry K."/>
            <person name="Miller A.N."/>
            <person name="Grigoriev I.V."/>
            <person name="Debuchy R."/>
            <person name="Gladieux P."/>
            <person name="Thoren M.H."/>
            <person name="Johannesson H."/>
        </authorList>
    </citation>
    <scope>NUCLEOTIDE SEQUENCE</scope>
    <source>
        <strain evidence="19">8032-3</strain>
    </source>
</reference>
<dbReference type="InterPro" id="IPR051735">
    <property type="entry name" value="CFEM_domain"/>
</dbReference>
<organism evidence="19 20">
    <name type="scientific">Phialemonium atrogriseum</name>
    <dbReference type="NCBI Taxonomy" id="1093897"/>
    <lineage>
        <taxon>Eukaryota</taxon>
        <taxon>Fungi</taxon>
        <taxon>Dikarya</taxon>
        <taxon>Ascomycota</taxon>
        <taxon>Pezizomycotina</taxon>
        <taxon>Sordariomycetes</taxon>
        <taxon>Sordariomycetidae</taxon>
        <taxon>Cephalothecales</taxon>
        <taxon>Cephalothecaceae</taxon>
        <taxon>Phialemonium</taxon>
    </lineage>
</organism>
<feature type="domain" description="CFEM" evidence="18">
    <location>
        <begin position="1"/>
        <end position="110"/>
    </location>
</feature>
<evidence type="ECO:0000256" key="13">
    <source>
        <dbReference type="ARBA" id="ARBA00023180"/>
    </source>
</evidence>
<dbReference type="RefSeq" id="XP_060287637.1">
    <property type="nucleotide sequence ID" value="XM_060422177.1"/>
</dbReference>
<keyword evidence="9 17" id="KW-0732">Signal</keyword>
<evidence type="ECO:0000256" key="17">
    <source>
        <dbReference type="SAM" id="SignalP"/>
    </source>
</evidence>
<keyword evidence="14" id="KW-0449">Lipoprotein</keyword>
<gene>
    <name evidence="19" type="ORF">QBC33DRAFT_153832</name>
</gene>
<keyword evidence="12 15" id="KW-1015">Disulfide bond</keyword>
<dbReference type="PROSITE" id="PS52012">
    <property type="entry name" value="CFEM"/>
    <property type="match status" value="1"/>
</dbReference>
<evidence type="ECO:0000256" key="4">
    <source>
        <dbReference type="ARBA" id="ARBA00022475"/>
    </source>
</evidence>
<feature type="binding site" description="axial binding residue" evidence="15">
    <location>
        <position position="45"/>
    </location>
    <ligand>
        <name>heme</name>
        <dbReference type="ChEBI" id="CHEBI:30413"/>
    </ligand>
    <ligandPart>
        <name>Fe</name>
        <dbReference type="ChEBI" id="CHEBI:18248"/>
    </ligandPart>
</feature>
<dbReference type="GO" id="GO:0005886">
    <property type="term" value="C:plasma membrane"/>
    <property type="evidence" value="ECO:0007669"/>
    <property type="project" value="UniProtKB-SubCell"/>
</dbReference>
<proteinExistence type="inferred from homology"/>
<comment type="caution">
    <text evidence="15">Lacks conserved residue(s) required for the propagation of feature annotation.</text>
</comment>
<keyword evidence="8 15" id="KW-0479">Metal-binding</keyword>
<name>A0AAJ0CA39_9PEZI</name>
<comment type="caution">
    <text evidence="19">The sequence shown here is derived from an EMBL/GenBank/DDBJ whole genome shotgun (WGS) entry which is preliminary data.</text>
</comment>
<evidence type="ECO:0000313" key="19">
    <source>
        <dbReference type="EMBL" id="KAK1771424.1"/>
    </source>
</evidence>
<protein>
    <recommendedName>
        <fullName evidence="18">CFEM domain-containing protein</fullName>
    </recommendedName>
</protein>
<accession>A0AAJ0CA39</accession>
<keyword evidence="4" id="KW-1003">Cell membrane</keyword>
<evidence type="ECO:0000259" key="18">
    <source>
        <dbReference type="PROSITE" id="PS52012"/>
    </source>
</evidence>
<dbReference type="EMBL" id="MU838998">
    <property type="protein sequence ID" value="KAK1771424.1"/>
    <property type="molecule type" value="Genomic_DNA"/>
</dbReference>
<evidence type="ECO:0000256" key="5">
    <source>
        <dbReference type="ARBA" id="ARBA00022525"/>
    </source>
</evidence>
<comment type="similarity">
    <text evidence="3">Belongs to the RBT5 family.</text>
</comment>
<dbReference type="PANTHER" id="PTHR37928:SF2">
    <property type="entry name" value="GPI ANCHORED CFEM DOMAIN PROTEIN (AFU_ORTHOLOGUE AFUA_6G10580)"/>
    <property type="match status" value="1"/>
</dbReference>
<feature type="signal peptide" evidence="17">
    <location>
        <begin position="1"/>
        <end position="18"/>
    </location>
</feature>
<dbReference type="InterPro" id="IPR008427">
    <property type="entry name" value="Extracellular_membr_CFEM_dom"/>
</dbReference>
<keyword evidence="5" id="KW-0964">Secreted</keyword>
<feature type="chain" id="PRO_5042512001" description="CFEM domain-containing protein" evidence="17">
    <location>
        <begin position="19"/>
        <end position="166"/>
    </location>
</feature>
<evidence type="ECO:0000256" key="7">
    <source>
        <dbReference type="ARBA" id="ARBA00022622"/>
    </source>
</evidence>
<dbReference type="GO" id="GO:0005576">
    <property type="term" value="C:extracellular region"/>
    <property type="evidence" value="ECO:0007669"/>
    <property type="project" value="UniProtKB-SubCell"/>
</dbReference>
<keyword evidence="10 15" id="KW-0408">Iron</keyword>
<feature type="region of interest" description="Disordered" evidence="16">
    <location>
        <begin position="118"/>
        <end position="146"/>
    </location>
</feature>
<keyword evidence="20" id="KW-1185">Reference proteome</keyword>
<evidence type="ECO:0000256" key="9">
    <source>
        <dbReference type="ARBA" id="ARBA00022729"/>
    </source>
</evidence>
<feature type="compositionally biased region" description="Low complexity" evidence="16">
    <location>
        <begin position="118"/>
        <end position="142"/>
    </location>
</feature>
<evidence type="ECO:0000256" key="8">
    <source>
        <dbReference type="ARBA" id="ARBA00022723"/>
    </source>
</evidence>
<comment type="subcellular location">
    <subcellularLocation>
        <location evidence="1">Cell membrane</location>
        <topology evidence="1">Lipid-anchor</topology>
        <topology evidence="1">GPI-anchor</topology>
    </subcellularLocation>
    <subcellularLocation>
        <location evidence="2">Secreted</location>
    </subcellularLocation>
</comment>
<dbReference type="Pfam" id="PF05730">
    <property type="entry name" value="CFEM"/>
    <property type="match status" value="1"/>
</dbReference>
<dbReference type="AlphaFoldDB" id="A0AAJ0CA39"/>
<evidence type="ECO:0000256" key="2">
    <source>
        <dbReference type="ARBA" id="ARBA00004613"/>
    </source>
</evidence>
<dbReference type="GeneID" id="85305364"/>
<evidence type="ECO:0000256" key="6">
    <source>
        <dbReference type="ARBA" id="ARBA00022617"/>
    </source>
</evidence>
<evidence type="ECO:0000256" key="16">
    <source>
        <dbReference type="SAM" id="MobiDB-lite"/>
    </source>
</evidence>
<evidence type="ECO:0000256" key="10">
    <source>
        <dbReference type="ARBA" id="ARBA00023004"/>
    </source>
</evidence>
<dbReference type="PANTHER" id="PTHR37928">
    <property type="entry name" value="CFEM DOMAIN PROTEIN (AFU_ORTHOLOGUE AFUA_6G14090)"/>
    <property type="match status" value="1"/>
</dbReference>
<evidence type="ECO:0000256" key="11">
    <source>
        <dbReference type="ARBA" id="ARBA00023136"/>
    </source>
</evidence>
<dbReference type="GO" id="GO:0098552">
    <property type="term" value="C:side of membrane"/>
    <property type="evidence" value="ECO:0007669"/>
    <property type="project" value="UniProtKB-KW"/>
</dbReference>
<evidence type="ECO:0000256" key="3">
    <source>
        <dbReference type="ARBA" id="ARBA00010031"/>
    </source>
</evidence>
<evidence type="ECO:0000313" key="20">
    <source>
        <dbReference type="Proteomes" id="UP001244011"/>
    </source>
</evidence>
<keyword evidence="13" id="KW-0325">Glycoprotein</keyword>
<dbReference type="GO" id="GO:0046872">
    <property type="term" value="F:metal ion binding"/>
    <property type="evidence" value="ECO:0007669"/>
    <property type="project" value="UniProtKB-UniRule"/>
</dbReference>